<dbReference type="SUPFAM" id="SSF52540">
    <property type="entry name" value="P-loop containing nucleoside triphosphate hydrolases"/>
    <property type="match status" value="1"/>
</dbReference>
<dbReference type="EMBL" id="SSOD01000015">
    <property type="protein sequence ID" value="THF58662.1"/>
    <property type="molecule type" value="Genomic_DNA"/>
</dbReference>
<dbReference type="OrthoDB" id="9809379at2"/>
<feature type="domain" description="AAA+ ATPase" evidence="1">
    <location>
        <begin position="362"/>
        <end position="489"/>
    </location>
</feature>
<sequence>MKLRIEREPAEAMRRRFPAWEGHCEQLRIASRVDVPLEMLDAEQFDALLGLYRGRPGAEARVAVFEALAPVFDPDGERFGETDMERMIPALVAWLARGERGWLFRVDEGGTLKPYVVSRIDYTPPASEERARMVLDLKANSCGKVVHTNVFIGERDLADGSIARIFAAKGYVAETPALLAAYEDALQRYHAWRGEYSAQFSGNGLGILAEDPTSTHRNTDHARKNVVVLSASGQPARLVNDEAVLQERETTLEIAGQVLAQLLKRADRNSMFTPEVERRLQHLAETLPPSLFTQVPLHGYILMFHLELHHHLWVHVDHLQPYRYQPELKDKLVLPAEHVDLIDILTAEMDVLMDDIVAGKSGGTTVLCTGPAGVGKTLTAEVYAEIIQRPLYRVHSGQLGLDVAAMEKTLREALIRAQRWGAVMLIDEADVYIRRRDDHIATNAVVGVFLRVLEYFNGLLFLTTNRLDDIDEAIISRCIAMIRYAAPSEEERRRIWAVMAEQFGLALDGEQHAELARRFPDATGRDIKGLAKLVAKYCAHKQVEPDAAVFDRCAMFRGMDGSRPAAEAA</sequence>
<evidence type="ECO:0000259" key="1">
    <source>
        <dbReference type="SMART" id="SM00382"/>
    </source>
</evidence>
<protein>
    <submittedName>
        <fullName evidence="2">AAA family ATPase</fullName>
    </submittedName>
</protein>
<name>A0A4S4AHB4_9RHOO</name>
<dbReference type="Gene3D" id="3.40.50.300">
    <property type="entry name" value="P-loop containing nucleotide triphosphate hydrolases"/>
    <property type="match status" value="1"/>
</dbReference>
<dbReference type="InterPro" id="IPR003593">
    <property type="entry name" value="AAA+_ATPase"/>
</dbReference>
<accession>A0A4S4AHB4</accession>
<dbReference type="PANTHER" id="PTHR46411:SF2">
    <property type="entry name" value="AAA+ ATPASE DOMAIN-CONTAINING PROTEIN"/>
    <property type="match status" value="1"/>
</dbReference>
<dbReference type="SMART" id="SM00382">
    <property type="entry name" value="AAA"/>
    <property type="match status" value="1"/>
</dbReference>
<dbReference type="AlphaFoldDB" id="A0A4S4AHB4"/>
<dbReference type="InterPro" id="IPR027417">
    <property type="entry name" value="P-loop_NTPase"/>
</dbReference>
<dbReference type="GO" id="GO:0016887">
    <property type="term" value="F:ATP hydrolysis activity"/>
    <property type="evidence" value="ECO:0007669"/>
    <property type="project" value="InterPro"/>
</dbReference>
<proteinExistence type="predicted"/>
<comment type="caution">
    <text evidence="2">The sequence shown here is derived from an EMBL/GenBank/DDBJ whole genome shotgun (WGS) entry which is preliminary data.</text>
</comment>
<evidence type="ECO:0000313" key="3">
    <source>
        <dbReference type="Proteomes" id="UP000307956"/>
    </source>
</evidence>
<dbReference type="RefSeq" id="WP_136386176.1">
    <property type="nucleotide sequence ID" value="NZ_SSOD01000015.1"/>
</dbReference>
<organism evidence="2 3">
    <name type="scientific">Pseudothauera rhizosphaerae</name>
    <dbReference type="NCBI Taxonomy" id="2565932"/>
    <lineage>
        <taxon>Bacteria</taxon>
        <taxon>Pseudomonadati</taxon>
        <taxon>Pseudomonadota</taxon>
        <taxon>Betaproteobacteria</taxon>
        <taxon>Rhodocyclales</taxon>
        <taxon>Zoogloeaceae</taxon>
        <taxon>Pseudothauera</taxon>
    </lineage>
</organism>
<keyword evidence="3" id="KW-1185">Reference proteome</keyword>
<dbReference type="PANTHER" id="PTHR46411">
    <property type="entry name" value="FAMILY ATPASE, PUTATIVE-RELATED"/>
    <property type="match status" value="1"/>
</dbReference>
<dbReference type="InterPro" id="IPR003959">
    <property type="entry name" value="ATPase_AAA_core"/>
</dbReference>
<dbReference type="Pfam" id="PF00004">
    <property type="entry name" value="AAA"/>
    <property type="match status" value="1"/>
</dbReference>
<dbReference type="GO" id="GO:0005524">
    <property type="term" value="F:ATP binding"/>
    <property type="evidence" value="ECO:0007669"/>
    <property type="project" value="InterPro"/>
</dbReference>
<dbReference type="Proteomes" id="UP000307956">
    <property type="component" value="Unassembled WGS sequence"/>
</dbReference>
<gene>
    <name evidence="2" type="ORF">E6O51_16875</name>
</gene>
<reference evidence="2 3" key="1">
    <citation type="submission" date="2019-04" db="EMBL/GenBank/DDBJ databases">
        <title>Azoarcus rhizosphaerae sp. nov. isolated from rhizosphere of Ficus religiosa.</title>
        <authorList>
            <person name="Lin S.-Y."/>
            <person name="Hameed A."/>
            <person name="Hsu Y.-H."/>
            <person name="Young C.-C."/>
        </authorList>
    </citation>
    <scope>NUCLEOTIDE SEQUENCE [LARGE SCALE GENOMIC DNA]</scope>
    <source>
        <strain evidence="2 3">CC-YHH848</strain>
    </source>
</reference>
<evidence type="ECO:0000313" key="2">
    <source>
        <dbReference type="EMBL" id="THF58662.1"/>
    </source>
</evidence>